<proteinExistence type="predicted"/>
<keyword evidence="2" id="KW-1185">Reference proteome</keyword>
<sequence length="125" mass="14829">MFIDEIKGLLYSNFETRFSIPTREFVQKMIPIFWQYKDMIRLIGRIETPRINLYSELQRITKQVYIQQAILKTGKRSEELDLQGHIFAVTTLGLMRYFIENNEISTPNKIIGDLEEVFNLLIIPE</sequence>
<gene>
    <name evidence="1" type="ORF">NCTC10801_01878</name>
</gene>
<reference evidence="1 2" key="1">
    <citation type="submission" date="2018-06" db="EMBL/GenBank/DDBJ databases">
        <authorList>
            <consortium name="Pathogen Informatics"/>
            <person name="Doyle S."/>
        </authorList>
    </citation>
    <scope>NUCLEOTIDE SEQUENCE [LARGE SCALE GENOMIC DNA]</scope>
    <source>
        <strain evidence="1 2">NCTC10801</strain>
    </source>
</reference>
<name>A0A380TYL0_9PAST</name>
<organism evidence="1 2">
    <name type="scientific">[Actinobacillus] rossii</name>
    <dbReference type="NCBI Taxonomy" id="123820"/>
    <lineage>
        <taxon>Bacteria</taxon>
        <taxon>Pseudomonadati</taxon>
        <taxon>Pseudomonadota</taxon>
        <taxon>Gammaproteobacteria</taxon>
        <taxon>Pasteurellales</taxon>
        <taxon>Pasteurellaceae</taxon>
    </lineage>
</organism>
<dbReference type="Proteomes" id="UP000254649">
    <property type="component" value="Unassembled WGS sequence"/>
</dbReference>
<dbReference type="AlphaFoldDB" id="A0A380TYL0"/>
<accession>A0A380TYL0</accession>
<protein>
    <submittedName>
        <fullName evidence="1">TetR family transcriptional regulator</fullName>
    </submittedName>
</protein>
<evidence type="ECO:0000313" key="2">
    <source>
        <dbReference type="Proteomes" id="UP000254649"/>
    </source>
</evidence>
<evidence type="ECO:0000313" key="1">
    <source>
        <dbReference type="EMBL" id="SUT93069.1"/>
    </source>
</evidence>
<dbReference type="EMBL" id="UFRQ01000003">
    <property type="protein sequence ID" value="SUT93069.1"/>
    <property type="molecule type" value="Genomic_DNA"/>
</dbReference>